<evidence type="ECO:0000313" key="2">
    <source>
        <dbReference type="EMBL" id="KAJ4921485.1"/>
    </source>
</evidence>
<sequence length="337" mass="36374">MAAAGVDSKSEATNNVLEQTPDEQQKFINMISGAQCGRMDDQSCSFDPSKSAPCTPKHRVQQPAAGPNLENLFSLLSNSQGRRLDDQRASLPSLGIQNGSTTSTSTAAERDASHLCYMVSKAQVFVLKPDRTSEGAKAGDFFEVITSSQSYRLDDQRVALPPLSEKSRNSGRKDNGSNPKDGPVTVSVSMSFTPELVHNNMDQPCTFPEVFLTLGAPGDNLVIPLSSAPGRSLSFNLNLVPKEYVQYEHCSSCHANPRRAHSRPSSPNPHEQRSMASPLSPDENCFSRTEKVHTAQLQKGMARGGQKCKGEPAKGREKADQGKGGGKKDRKVGGNKK</sequence>
<feature type="region of interest" description="Disordered" evidence="1">
    <location>
        <begin position="255"/>
        <end position="337"/>
    </location>
</feature>
<dbReference type="PANTHER" id="PTHR47503">
    <property type="entry name" value="PURKINJE CELL PROTEIN 2"/>
    <property type="match status" value="1"/>
</dbReference>
<feature type="region of interest" description="Disordered" evidence="1">
    <location>
        <begin position="1"/>
        <end position="23"/>
    </location>
</feature>
<dbReference type="PROSITE" id="PS50877">
    <property type="entry name" value="GOLOCO"/>
    <property type="match status" value="2"/>
</dbReference>
<dbReference type="GO" id="GO:0005085">
    <property type="term" value="F:guanyl-nucleotide exchange factor activity"/>
    <property type="evidence" value="ECO:0007669"/>
    <property type="project" value="InterPro"/>
</dbReference>
<evidence type="ECO:0000256" key="1">
    <source>
        <dbReference type="SAM" id="MobiDB-lite"/>
    </source>
</evidence>
<accession>A0AAD6AAD8</accession>
<gene>
    <name evidence="2" type="ORF">JOQ06_014300</name>
</gene>
<proteinExistence type="predicted"/>
<dbReference type="Proteomes" id="UP001219934">
    <property type="component" value="Unassembled WGS sequence"/>
</dbReference>
<dbReference type="PANTHER" id="PTHR47503:SF1">
    <property type="entry name" value="PURKINJE CELL PROTEIN 2 HOMOLOG"/>
    <property type="match status" value="1"/>
</dbReference>
<keyword evidence="3" id="KW-1185">Reference proteome</keyword>
<name>A0AAD6AAD8_9TELE</name>
<reference evidence="2" key="1">
    <citation type="submission" date="2022-11" db="EMBL/GenBank/DDBJ databases">
        <title>Chromosome-level genome of Pogonophryne albipinna.</title>
        <authorList>
            <person name="Jo E."/>
        </authorList>
    </citation>
    <scope>NUCLEOTIDE SEQUENCE</scope>
    <source>
        <strain evidence="2">SGF0006</strain>
        <tissue evidence="2">Muscle</tissue>
    </source>
</reference>
<evidence type="ECO:0000313" key="3">
    <source>
        <dbReference type="Proteomes" id="UP001219934"/>
    </source>
</evidence>
<feature type="region of interest" description="Disordered" evidence="1">
    <location>
        <begin position="42"/>
        <end position="65"/>
    </location>
</feature>
<feature type="compositionally biased region" description="Basic and acidic residues" evidence="1">
    <location>
        <begin position="308"/>
        <end position="321"/>
    </location>
</feature>
<dbReference type="Pfam" id="PF02188">
    <property type="entry name" value="GoLoco"/>
    <property type="match status" value="2"/>
</dbReference>
<organism evidence="2 3">
    <name type="scientific">Pogonophryne albipinna</name>
    <dbReference type="NCBI Taxonomy" id="1090488"/>
    <lineage>
        <taxon>Eukaryota</taxon>
        <taxon>Metazoa</taxon>
        <taxon>Chordata</taxon>
        <taxon>Craniata</taxon>
        <taxon>Vertebrata</taxon>
        <taxon>Euteleostomi</taxon>
        <taxon>Actinopterygii</taxon>
        <taxon>Neopterygii</taxon>
        <taxon>Teleostei</taxon>
        <taxon>Neoteleostei</taxon>
        <taxon>Acanthomorphata</taxon>
        <taxon>Eupercaria</taxon>
        <taxon>Perciformes</taxon>
        <taxon>Notothenioidei</taxon>
        <taxon>Pogonophryne</taxon>
    </lineage>
</organism>
<feature type="compositionally biased region" description="Polar residues" evidence="1">
    <location>
        <begin position="263"/>
        <end position="277"/>
    </location>
</feature>
<dbReference type="EMBL" id="JAPTMU010000119">
    <property type="protein sequence ID" value="KAJ4921485.1"/>
    <property type="molecule type" value="Genomic_DNA"/>
</dbReference>
<feature type="compositionally biased region" description="Basic and acidic residues" evidence="1">
    <location>
        <begin position="165"/>
        <end position="175"/>
    </location>
</feature>
<dbReference type="AlphaFoldDB" id="A0AAD6AAD8"/>
<dbReference type="SMART" id="SM00390">
    <property type="entry name" value="GoLoco"/>
    <property type="match status" value="3"/>
</dbReference>
<dbReference type="InterPro" id="IPR003109">
    <property type="entry name" value="GoLoco_motif"/>
</dbReference>
<comment type="caution">
    <text evidence="2">The sequence shown here is derived from an EMBL/GenBank/DDBJ whole genome shotgun (WGS) entry which is preliminary data.</text>
</comment>
<feature type="compositionally biased region" description="Basic residues" evidence="1">
    <location>
        <begin position="328"/>
        <end position="337"/>
    </location>
</feature>
<dbReference type="Gene3D" id="1.25.40.10">
    <property type="entry name" value="Tetratricopeptide repeat domain"/>
    <property type="match status" value="1"/>
</dbReference>
<dbReference type="InterPro" id="IPR042168">
    <property type="entry name" value="Pcp2"/>
</dbReference>
<dbReference type="InterPro" id="IPR011990">
    <property type="entry name" value="TPR-like_helical_dom_sf"/>
</dbReference>
<feature type="region of interest" description="Disordered" evidence="1">
    <location>
        <begin position="155"/>
        <end position="187"/>
    </location>
</feature>
<protein>
    <submittedName>
        <fullName evidence="2">Uncharacterized protein</fullName>
    </submittedName>
</protein>